<evidence type="ECO:0000313" key="4">
    <source>
        <dbReference type="Proteomes" id="UP001596047"/>
    </source>
</evidence>
<protein>
    <submittedName>
        <fullName evidence="3">Amidohydrolase family protein</fullName>
    </submittedName>
</protein>
<dbReference type="Pfam" id="PF04909">
    <property type="entry name" value="Amidohydro_2"/>
    <property type="match status" value="1"/>
</dbReference>
<reference evidence="4" key="1">
    <citation type="journal article" date="2019" name="Int. J. Syst. Evol. Microbiol.">
        <title>The Global Catalogue of Microorganisms (GCM) 10K type strain sequencing project: providing services to taxonomists for standard genome sequencing and annotation.</title>
        <authorList>
            <consortium name="The Broad Institute Genomics Platform"/>
            <consortium name="The Broad Institute Genome Sequencing Center for Infectious Disease"/>
            <person name="Wu L."/>
            <person name="Ma J."/>
        </authorList>
    </citation>
    <scope>NUCLEOTIDE SEQUENCE [LARGE SCALE GENOMIC DNA]</scope>
    <source>
        <strain evidence="4">CGMCC 1.3240</strain>
    </source>
</reference>
<name>A0ABW0W0J6_9BACL</name>
<gene>
    <name evidence="3" type="ORF">ACFPYJ_15715</name>
</gene>
<dbReference type="Gene3D" id="3.20.20.140">
    <property type="entry name" value="Metal-dependent hydrolases"/>
    <property type="match status" value="1"/>
</dbReference>
<evidence type="ECO:0000256" key="1">
    <source>
        <dbReference type="ARBA" id="ARBA00023239"/>
    </source>
</evidence>
<proteinExistence type="predicted"/>
<organism evidence="3 4">
    <name type="scientific">Paenibacillus solisilvae</name>
    <dbReference type="NCBI Taxonomy" id="2486751"/>
    <lineage>
        <taxon>Bacteria</taxon>
        <taxon>Bacillati</taxon>
        <taxon>Bacillota</taxon>
        <taxon>Bacilli</taxon>
        <taxon>Bacillales</taxon>
        <taxon>Paenibacillaceae</taxon>
        <taxon>Paenibacillus</taxon>
    </lineage>
</organism>
<dbReference type="InterPro" id="IPR032465">
    <property type="entry name" value="ACMSD"/>
</dbReference>
<dbReference type="RefSeq" id="WP_379189107.1">
    <property type="nucleotide sequence ID" value="NZ_JBHSOW010000058.1"/>
</dbReference>
<evidence type="ECO:0000259" key="2">
    <source>
        <dbReference type="Pfam" id="PF04909"/>
    </source>
</evidence>
<feature type="domain" description="Amidohydrolase-related" evidence="2">
    <location>
        <begin position="42"/>
        <end position="248"/>
    </location>
</feature>
<keyword evidence="1" id="KW-0456">Lyase</keyword>
<evidence type="ECO:0000313" key="3">
    <source>
        <dbReference type="EMBL" id="MFC5650544.1"/>
    </source>
</evidence>
<dbReference type="Proteomes" id="UP001596047">
    <property type="component" value="Unassembled WGS sequence"/>
</dbReference>
<dbReference type="InterPro" id="IPR032466">
    <property type="entry name" value="Metal_Hydrolase"/>
</dbReference>
<keyword evidence="4" id="KW-1185">Reference proteome</keyword>
<accession>A0ABW0W0J6</accession>
<sequence>MIVDFHMHLPGGHMFERWTTAQFLKMMDDSGIDAGVIFTIDGFFTENYVESNNLLYNQTSECPSRLIPFCSVNPRQGQLAVEETRRSLSELGMKGIKFHPWLQGFSPLQFNIMDPICELAIEFDVPIIFHDGTPPYSAPLQIGFLASRFPQCKMILGHGGLFDMWQEAVIAVNRNENLSVCLCGTAPQAIFSKIVSSVEPDRLLFGTDAGFGKDNYMPRYRVDEVLKMPLKESTKEGMLYKNAYRLLKMADQAK</sequence>
<dbReference type="PANTHER" id="PTHR21240">
    <property type="entry name" value="2-AMINO-3-CARBOXYLMUCONATE-6-SEMIALDEHYDE DECARBOXYLASE"/>
    <property type="match status" value="1"/>
</dbReference>
<dbReference type="SUPFAM" id="SSF51556">
    <property type="entry name" value="Metallo-dependent hydrolases"/>
    <property type="match status" value="1"/>
</dbReference>
<dbReference type="InterPro" id="IPR006680">
    <property type="entry name" value="Amidohydro-rel"/>
</dbReference>
<dbReference type="EMBL" id="JBHSOW010000058">
    <property type="protein sequence ID" value="MFC5650544.1"/>
    <property type="molecule type" value="Genomic_DNA"/>
</dbReference>
<comment type="caution">
    <text evidence="3">The sequence shown here is derived from an EMBL/GenBank/DDBJ whole genome shotgun (WGS) entry which is preliminary data.</text>
</comment>